<name>H1Y2B1_9SPHI</name>
<dbReference type="InterPro" id="IPR027417">
    <property type="entry name" value="P-loop_NTPase"/>
</dbReference>
<keyword evidence="5" id="KW-1185">Reference proteome</keyword>
<dbReference type="Proteomes" id="UP000002774">
    <property type="component" value="Chromosome"/>
</dbReference>
<feature type="domain" description="Sulfotransferase" evidence="3">
    <location>
        <begin position="8"/>
        <end position="280"/>
    </location>
</feature>
<evidence type="ECO:0000313" key="4">
    <source>
        <dbReference type="EMBL" id="EHQ27891.1"/>
    </source>
</evidence>
<evidence type="ECO:0000256" key="1">
    <source>
        <dbReference type="ARBA" id="ARBA00005771"/>
    </source>
</evidence>
<dbReference type="AlphaFoldDB" id="H1Y2B1"/>
<dbReference type="GO" id="GO:0008146">
    <property type="term" value="F:sulfotransferase activity"/>
    <property type="evidence" value="ECO:0007669"/>
    <property type="project" value="InterPro"/>
</dbReference>
<dbReference type="PANTHER" id="PTHR11783">
    <property type="entry name" value="SULFOTRANSFERASE SULT"/>
    <property type="match status" value="1"/>
</dbReference>
<reference evidence="4" key="1">
    <citation type="submission" date="2011-09" db="EMBL/GenBank/DDBJ databases">
        <title>The permanent draft genome of Mucilaginibacter paludis DSM 18603.</title>
        <authorList>
            <consortium name="US DOE Joint Genome Institute (JGI-PGF)"/>
            <person name="Lucas S."/>
            <person name="Han J."/>
            <person name="Lapidus A."/>
            <person name="Bruce D."/>
            <person name="Goodwin L."/>
            <person name="Pitluck S."/>
            <person name="Peters L."/>
            <person name="Kyrpides N."/>
            <person name="Mavromatis K."/>
            <person name="Ivanova N."/>
            <person name="Mikhailova N."/>
            <person name="Held B."/>
            <person name="Detter J.C."/>
            <person name="Tapia R."/>
            <person name="Han C."/>
            <person name="Land M."/>
            <person name="Hauser L."/>
            <person name="Markowitz V."/>
            <person name="Cheng J.-F."/>
            <person name="Hugenholtz P."/>
            <person name="Woyke T."/>
            <person name="Wu D."/>
            <person name="Tindall B."/>
            <person name="Brambilla E."/>
            <person name="Klenk H.-P."/>
            <person name="Eisen J.A."/>
        </authorList>
    </citation>
    <scope>NUCLEOTIDE SEQUENCE [LARGE SCALE GENOMIC DNA]</scope>
    <source>
        <strain evidence="4">DSM 18603</strain>
    </source>
</reference>
<dbReference type="EMBL" id="CM001403">
    <property type="protein sequence ID" value="EHQ27891.1"/>
    <property type="molecule type" value="Genomic_DNA"/>
</dbReference>
<protein>
    <submittedName>
        <fullName evidence="4">Sulfotransferase</fullName>
    </submittedName>
</protein>
<evidence type="ECO:0000256" key="2">
    <source>
        <dbReference type="ARBA" id="ARBA00022679"/>
    </source>
</evidence>
<dbReference type="HOGENOM" id="CLU_027239_4_1_10"/>
<accession>H1Y2B1</accession>
<dbReference type="Gene3D" id="3.40.50.300">
    <property type="entry name" value="P-loop containing nucleotide triphosphate hydrolases"/>
    <property type="match status" value="1"/>
</dbReference>
<proteinExistence type="inferred from homology"/>
<gene>
    <name evidence="4" type="ORF">Mucpa_3793</name>
</gene>
<dbReference type="SUPFAM" id="SSF52540">
    <property type="entry name" value="P-loop containing nucleoside triphosphate hydrolases"/>
    <property type="match status" value="1"/>
</dbReference>
<evidence type="ECO:0000313" key="5">
    <source>
        <dbReference type="Proteomes" id="UP000002774"/>
    </source>
</evidence>
<dbReference type="eggNOG" id="ENOG502ZB7Q">
    <property type="taxonomic scope" value="Bacteria"/>
</dbReference>
<dbReference type="Pfam" id="PF00685">
    <property type="entry name" value="Sulfotransfer_1"/>
    <property type="match status" value="1"/>
</dbReference>
<keyword evidence="2" id="KW-0808">Transferase</keyword>
<organism evidence="4 5">
    <name type="scientific">Mucilaginibacter paludis DSM 18603</name>
    <dbReference type="NCBI Taxonomy" id="714943"/>
    <lineage>
        <taxon>Bacteria</taxon>
        <taxon>Pseudomonadati</taxon>
        <taxon>Bacteroidota</taxon>
        <taxon>Sphingobacteriia</taxon>
        <taxon>Sphingobacteriales</taxon>
        <taxon>Sphingobacteriaceae</taxon>
        <taxon>Mucilaginibacter</taxon>
    </lineage>
</organism>
<dbReference type="InterPro" id="IPR000863">
    <property type="entry name" value="Sulfotransferase_dom"/>
</dbReference>
<dbReference type="OrthoDB" id="1437579at2"/>
<sequence length="284" mass="32786">MEIPKKIVWLVSYPKSGNTWFRAFLSALFNKGVVDINDLKTEGIFSSRIFFEAYTGLESSELTDEEVKILQPQVFNQMAVEHPKERLFIKVHDAYGFNRLQKPIIPTEGTVGAIYFVRNPLDVVSSLANHYSLTVEEAIVMLNTPDCQLSRPSVNKCWRIQLQQAILSWSGHLQSWMEVSAFPVLFLRYEDMYADTFKAFKQAITFLGYSSVSDDEILLAVQASGFTQLKQQEQRKGFVEKVHNNYSFFNKGKPGGWRESLTERQVESIREHHAQLMETFQYYP</sequence>
<comment type="similarity">
    <text evidence="1">Belongs to the sulfotransferase 1 family.</text>
</comment>
<dbReference type="STRING" id="714943.Mucpa_3793"/>
<evidence type="ECO:0000259" key="3">
    <source>
        <dbReference type="Pfam" id="PF00685"/>
    </source>
</evidence>
<dbReference type="RefSeq" id="WP_008508514.1">
    <property type="nucleotide sequence ID" value="NZ_CM001403.1"/>
</dbReference>